<dbReference type="InterPro" id="IPR043502">
    <property type="entry name" value="DNA/RNA_pol_sf"/>
</dbReference>
<dbReference type="SUPFAM" id="SSF56672">
    <property type="entry name" value="DNA/RNA polymerases"/>
    <property type="match status" value="1"/>
</dbReference>
<comment type="caution">
    <text evidence="3">The sequence shown here is derived from an EMBL/GenBank/DDBJ whole genome shotgun (WGS) entry which is preliminary data.</text>
</comment>
<proteinExistence type="predicted"/>
<reference evidence="3" key="2">
    <citation type="submission" date="2022-01" db="EMBL/GenBank/DDBJ databases">
        <authorList>
            <person name="Yamashiro T."/>
            <person name="Shiraishi A."/>
            <person name="Satake H."/>
            <person name="Nakayama K."/>
        </authorList>
    </citation>
    <scope>NUCLEOTIDE SEQUENCE</scope>
</reference>
<protein>
    <submittedName>
        <fullName evidence="3">Retrovirus-related pol polyprotein from transposon TNT 1-94</fullName>
    </submittedName>
</protein>
<feature type="coiled-coil region" evidence="1">
    <location>
        <begin position="528"/>
        <end position="587"/>
    </location>
</feature>
<keyword evidence="1" id="KW-0175">Coiled coil</keyword>
<sequence length="1393" mass="158779">MSNQQDIYAAGSKNRPPMLNKENYVPWSSRLLRNAKSRPNGKLIYNSIINGPYVRRMIPEPGDANHAVLTILLSLPEDIYATVDSCETAQEIWLRVQQMMKGSDIGIQEKKAKLFNSWEWFTSTDGESIESYYHRFSKLMNEFKRNKHFPEKIASNLKFLNNLQLEWSRHVTIVHQTKDLHTADYTQLYDFLKYNQKEVDDLRAERLEKTHDPLALIANSNNPFNYPVFHQDQPSLSTYMQQPLPINNNYNPQPSFNQNYIQQPMPNPEDIIDPTTTMNMALVLMAKAFKLNYSTPTNNNQRISSNPHNRQIAQPGMNMGQDKQIQMVGGNDRNQFRYQTKKKGDAYLHIQLLIAQKEEPGIQLQAEEFDLIAATSDLDEIEEVNANCILIANLQQASTSGTRLTRLPSMIQMDQLSNVISKVSNVEQSGGIVDQHPATVEETRAYFESLYNNLTIEVEKVNSVNHKMKETNADLTTKLARYKNLEKCFEISQEKYDKLERCYQKFVYQEQCLTKKINALHLSFGKQITTLNKEISNLNRQLSKEKTTVSSLLEETKKLKSDFKIREDELLDKQIQLENKIKELDNILVKTGQSIQMMHMLSPKPDSFYHTKQKMALGYQNPFYLKQAQQKQQSLYNGKVLLENHDPLVVYDSDETLELAQESRLKMKQLNKEIKPANYTKINHLSGVFVSQTAKSREELYFSNTSKMANVSKSISIPNEEFSDDTTPSVARKFLNEVKSTIVTLQRVVKQKMTLDIHNWSSNAHQEIHKIVKDEIFPIINRVYNRRTKKIMETMNVSFDELSAMAFEQSSSKPGLQSMTSGQISSGLDLTYAPSTITTQKPTEGDLDLLFEAMYDDFIGGQPSSAPRTAPAAQAPQVLQTPTATTTTADTTPTPIIASSQATDFSNTSQDVDELETQQHVQHQPATIADNVPNAMFDANTFDHPLEQVIGEPSQLVLTRNQLRSDGDMCMYALTVSTVEPKNVKEAMTNLAWIESMQEELLQFKRLDHDEENTVIRNKSRLVMRGYRQEEGIDFEESFAPIARMEAIRIFAYLKKALYGLKQAPRAWYDELSTFLLQNHCLQRQQLDPTLFIRRFDDDILVPLRMSMMGEMTFFLGLQVNQSPRGIFINQSNYVLEILKKYGMETCDPIGTPMEIKDKLDLGIQNGSLQSSNKISILVNELTGFLDADYAGCKDTFKSTSGGAQFLGEKLVSWSSKKQDCTALSTAEAEYVSLSVCCAQVLWMRTQLTDYGFHFNKIPIYCDSKSAIAISCNPVQHSRTKHIAVRYHFIKEPTWKMGTIELYFCQDGYQLADSSPKLFQQIDSTIWSVALVCAVYLLKNLNVLQNHSMSITGTNPNKGDNEDALITLKWLKNGKELTSDDTLSIHSEDGNPS</sequence>
<feature type="compositionally biased region" description="Low complexity" evidence="2">
    <location>
        <begin position="862"/>
        <end position="895"/>
    </location>
</feature>
<evidence type="ECO:0000256" key="2">
    <source>
        <dbReference type="SAM" id="MobiDB-lite"/>
    </source>
</evidence>
<dbReference type="PANTHER" id="PTHR11439:SF509">
    <property type="entry name" value="RNA-DIRECTED DNA POLYMERASE"/>
    <property type="match status" value="1"/>
</dbReference>
<evidence type="ECO:0000313" key="4">
    <source>
        <dbReference type="Proteomes" id="UP001151760"/>
    </source>
</evidence>
<feature type="compositionally biased region" description="Polar residues" evidence="2">
    <location>
        <begin position="897"/>
        <end position="907"/>
    </location>
</feature>
<dbReference type="Pfam" id="PF14223">
    <property type="entry name" value="Retrotran_gag_2"/>
    <property type="match status" value="1"/>
</dbReference>
<accession>A0ABQ5CEJ2</accession>
<dbReference type="PANTHER" id="PTHR11439">
    <property type="entry name" value="GAG-POL-RELATED RETROTRANSPOSON"/>
    <property type="match status" value="1"/>
</dbReference>
<dbReference type="CDD" id="cd09272">
    <property type="entry name" value="RNase_HI_RT_Ty1"/>
    <property type="match status" value="1"/>
</dbReference>
<reference evidence="3" key="1">
    <citation type="journal article" date="2022" name="Int. J. Mol. Sci.">
        <title>Draft Genome of Tanacetum Coccineum: Genomic Comparison of Closely Related Tanacetum-Family Plants.</title>
        <authorList>
            <person name="Yamashiro T."/>
            <person name="Shiraishi A."/>
            <person name="Nakayama K."/>
            <person name="Satake H."/>
        </authorList>
    </citation>
    <scope>NUCLEOTIDE SEQUENCE</scope>
</reference>
<dbReference type="Proteomes" id="UP001151760">
    <property type="component" value="Unassembled WGS sequence"/>
</dbReference>
<feature type="region of interest" description="Disordered" evidence="2">
    <location>
        <begin position="860"/>
        <end position="907"/>
    </location>
</feature>
<evidence type="ECO:0000313" key="3">
    <source>
        <dbReference type="EMBL" id="GJT25481.1"/>
    </source>
</evidence>
<evidence type="ECO:0000256" key="1">
    <source>
        <dbReference type="SAM" id="Coils"/>
    </source>
</evidence>
<name>A0ABQ5CEJ2_9ASTR</name>
<dbReference type="EMBL" id="BQNB010014217">
    <property type="protein sequence ID" value="GJT25481.1"/>
    <property type="molecule type" value="Genomic_DNA"/>
</dbReference>
<organism evidence="3 4">
    <name type="scientific">Tanacetum coccineum</name>
    <dbReference type="NCBI Taxonomy" id="301880"/>
    <lineage>
        <taxon>Eukaryota</taxon>
        <taxon>Viridiplantae</taxon>
        <taxon>Streptophyta</taxon>
        <taxon>Embryophyta</taxon>
        <taxon>Tracheophyta</taxon>
        <taxon>Spermatophyta</taxon>
        <taxon>Magnoliopsida</taxon>
        <taxon>eudicotyledons</taxon>
        <taxon>Gunneridae</taxon>
        <taxon>Pentapetalae</taxon>
        <taxon>asterids</taxon>
        <taxon>campanulids</taxon>
        <taxon>Asterales</taxon>
        <taxon>Asteraceae</taxon>
        <taxon>Asteroideae</taxon>
        <taxon>Anthemideae</taxon>
        <taxon>Anthemidinae</taxon>
        <taxon>Tanacetum</taxon>
    </lineage>
</organism>
<gene>
    <name evidence="3" type="ORF">Tco_0895418</name>
</gene>
<keyword evidence="4" id="KW-1185">Reference proteome</keyword>